<reference evidence="1 2" key="1">
    <citation type="submission" date="2024-01" db="EMBL/GenBank/DDBJ databases">
        <title>Genome assemblies of Stephania.</title>
        <authorList>
            <person name="Yang L."/>
        </authorList>
    </citation>
    <scope>NUCLEOTIDE SEQUENCE [LARGE SCALE GENOMIC DNA]</scope>
    <source>
        <strain evidence="1">YNDBR</strain>
        <tissue evidence="1">Leaf</tissue>
    </source>
</reference>
<keyword evidence="2" id="KW-1185">Reference proteome</keyword>
<name>A0AAP0JI93_9MAGN</name>
<dbReference type="Proteomes" id="UP001420932">
    <property type="component" value="Unassembled WGS sequence"/>
</dbReference>
<comment type="caution">
    <text evidence="1">The sequence shown here is derived from an EMBL/GenBank/DDBJ whole genome shotgun (WGS) entry which is preliminary data.</text>
</comment>
<dbReference type="AlphaFoldDB" id="A0AAP0JI93"/>
<proteinExistence type="predicted"/>
<evidence type="ECO:0000313" key="1">
    <source>
        <dbReference type="EMBL" id="KAK9134556.1"/>
    </source>
</evidence>
<protein>
    <submittedName>
        <fullName evidence="1">Uncharacterized protein</fullName>
    </submittedName>
</protein>
<gene>
    <name evidence="1" type="ORF">Syun_013886</name>
</gene>
<accession>A0AAP0JI93</accession>
<evidence type="ECO:0000313" key="2">
    <source>
        <dbReference type="Proteomes" id="UP001420932"/>
    </source>
</evidence>
<sequence length="50" mass="5353">MLKLYTGSLSRLCRTSCSADASVSSSVNGTIRIFRPMSAGPHHGVRSTKK</sequence>
<organism evidence="1 2">
    <name type="scientific">Stephania yunnanensis</name>
    <dbReference type="NCBI Taxonomy" id="152371"/>
    <lineage>
        <taxon>Eukaryota</taxon>
        <taxon>Viridiplantae</taxon>
        <taxon>Streptophyta</taxon>
        <taxon>Embryophyta</taxon>
        <taxon>Tracheophyta</taxon>
        <taxon>Spermatophyta</taxon>
        <taxon>Magnoliopsida</taxon>
        <taxon>Ranunculales</taxon>
        <taxon>Menispermaceae</taxon>
        <taxon>Menispermoideae</taxon>
        <taxon>Cissampelideae</taxon>
        <taxon>Stephania</taxon>
    </lineage>
</organism>
<dbReference type="EMBL" id="JBBNAF010000006">
    <property type="protein sequence ID" value="KAK9134556.1"/>
    <property type="molecule type" value="Genomic_DNA"/>
</dbReference>